<proteinExistence type="predicted"/>
<organism evidence="1 2">
    <name type="scientific">Caldalkalibacillus horti</name>
    <dbReference type="NCBI Taxonomy" id="77523"/>
    <lineage>
        <taxon>Bacteria</taxon>
        <taxon>Bacillati</taxon>
        <taxon>Bacillota</taxon>
        <taxon>Bacilli</taxon>
        <taxon>Bacillales</taxon>
        <taxon>Bacillaceae</taxon>
        <taxon>Caldalkalibacillus</taxon>
    </lineage>
</organism>
<dbReference type="GO" id="GO:0000428">
    <property type="term" value="C:DNA-directed RNA polymerase complex"/>
    <property type="evidence" value="ECO:0007669"/>
    <property type="project" value="UniProtKB-KW"/>
</dbReference>
<evidence type="ECO:0000313" key="1">
    <source>
        <dbReference type="EMBL" id="MDQ0166630.1"/>
    </source>
</evidence>
<comment type="caution">
    <text evidence="1">The sequence shown here is derived from an EMBL/GenBank/DDBJ whole genome shotgun (WGS) entry which is preliminary data.</text>
</comment>
<dbReference type="EMBL" id="JAUSTY010000010">
    <property type="protein sequence ID" value="MDQ0166630.1"/>
    <property type="molecule type" value="Genomic_DNA"/>
</dbReference>
<accession>A0ABT9W050</accession>
<dbReference type="RefSeq" id="WP_307394994.1">
    <property type="nucleotide sequence ID" value="NZ_BAAADK010000047.1"/>
</dbReference>
<keyword evidence="1" id="KW-0804">Transcription</keyword>
<evidence type="ECO:0000313" key="2">
    <source>
        <dbReference type="Proteomes" id="UP001235840"/>
    </source>
</evidence>
<gene>
    <name evidence="1" type="ORF">J2S11_002546</name>
</gene>
<sequence length="195" mass="23136">MGKDELNKMVLRYQRTGREDLFLEVYLTIRKQFDPFMHVTAKKLGTDSNEILSLVHETMLRTVNQYSGDHDFEHFFNKSFRNAKRDFIRKKKNRERYELVNSDLIKESGRAYSIVAEEDTPISLVKEQRKIISFLIERVEEPTTRSIIHFFPQYDSVTALGRALGLHHETIKRKLRRLSQGYDENRFGKITDYLS</sequence>
<name>A0ABT9W050_9BACI</name>
<dbReference type="Proteomes" id="UP001235840">
    <property type="component" value="Unassembled WGS sequence"/>
</dbReference>
<keyword evidence="1" id="KW-0240">DNA-directed RNA polymerase</keyword>
<reference evidence="1 2" key="1">
    <citation type="submission" date="2023-07" db="EMBL/GenBank/DDBJ databases">
        <title>Genomic Encyclopedia of Type Strains, Phase IV (KMG-IV): sequencing the most valuable type-strain genomes for metagenomic binning, comparative biology and taxonomic classification.</title>
        <authorList>
            <person name="Goeker M."/>
        </authorList>
    </citation>
    <scope>NUCLEOTIDE SEQUENCE [LARGE SCALE GENOMIC DNA]</scope>
    <source>
        <strain evidence="1 2">DSM 12751</strain>
    </source>
</reference>
<keyword evidence="2" id="KW-1185">Reference proteome</keyword>
<protein>
    <submittedName>
        <fullName evidence="1">DNA-directed RNA polymerase specialized sigma24 family protein</fullName>
    </submittedName>
</protein>